<dbReference type="Pfam" id="PF00359">
    <property type="entry name" value="PTS_EIIA_2"/>
    <property type="match status" value="1"/>
</dbReference>
<evidence type="ECO:0000256" key="1">
    <source>
        <dbReference type="ARBA" id="ARBA00002434"/>
    </source>
</evidence>
<dbReference type="CDD" id="cd00211">
    <property type="entry name" value="PTS_IIA_fru"/>
    <property type="match status" value="1"/>
</dbReference>
<dbReference type="InterPro" id="IPR016152">
    <property type="entry name" value="PTrfase/Anion_transptr"/>
</dbReference>
<keyword evidence="9" id="KW-0598">Phosphotransferase system</keyword>
<feature type="transmembrane region" description="Helical" evidence="17">
    <location>
        <begin position="29"/>
        <end position="47"/>
    </location>
</feature>
<dbReference type="InterPro" id="IPR050893">
    <property type="entry name" value="Sugar_PTS"/>
</dbReference>
<dbReference type="InterPro" id="IPR013014">
    <property type="entry name" value="PTS_EIIC_2"/>
</dbReference>
<keyword evidence="13 17" id="KW-0472">Membrane</keyword>
<name>A0A2I1MBI8_9FIRM</name>
<feature type="transmembrane region" description="Helical" evidence="17">
    <location>
        <begin position="321"/>
        <end position="343"/>
    </location>
</feature>
<evidence type="ECO:0000256" key="5">
    <source>
        <dbReference type="ARBA" id="ARBA00022475"/>
    </source>
</evidence>
<dbReference type="Pfam" id="PF02378">
    <property type="entry name" value="PTS_EIIC"/>
    <property type="match status" value="1"/>
</dbReference>
<keyword evidence="4" id="KW-0813">Transport</keyword>
<dbReference type="PROSITE" id="PS51094">
    <property type="entry name" value="PTS_EIIA_TYPE_2"/>
    <property type="match status" value="1"/>
</dbReference>
<dbReference type="SUPFAM" id="SSF52794">
    <property type="entry name" value="PTS system IIB component-like"/>
    <property type="match status" value="1"/>
</dbReference>
<evidence type="ECO:0000256" key="14">
    <source>
        <dbReference type="ARBA" id="ARBA00029908"/>
    </source>
</evidence>
<keyword evidence="22" id="KW-1185">Reference proteome</keyword>
<dbReference type="EMBL" id="PKGS01000001">
    <property type="protein sequence ID" value="PKZ17501.1"/>
    <property type="molecule type" value="Genomic_DNA"/>
</dbReference>
<evidence type="ECO:0000256" key="9">
    <source>
        <dbReference type="ARBA" id="ARBA00022683"/>
    </source>
</evidence>
<keyword evidence="12 17" id="KW-1133">Transmembrane helix</keyword>
<dbReference type="Gene3D" id="3.40.50.2300">
    <property type="match status" value="1"/>
</dbReference>
<dbReference type="SUPFAM" id="SSF55804">
    <property type="entry name" value="Phoshotransferase/anion transport protein"/>
    <property type="match status" value="1"/>
</dbReference>
<evidence type="ECO:0000313" key="22">
    <source>
        <dbReference type="Proteomes" id="UP000234335"/>
    </source>
</evidence>
<keyword evidence="5" id="KW-1003">Cell membrane</keyword>
<feature type="transmembrane region" description="Helical" evidence="17">
    <location>
        <begin position="141"/>
        <end position="162"/>
    </location>
</feature>
<evidence type="ECO:0000256" key="4">
    <source>
        <dbReference type="ARBA" id="ARBA00022448"/>
    </source>
</evidence>
<proteinExistence type="predicted"/>
<feature type="transmembrane region" description="Helical" evidence="17">
    <location>
        <begin position="255"/>
        <end position="273"/>
    </location>
</feature>
<organism evidence="21 22">
    <name type="scientific">Anaerococcus octavius</name>
    <dbReference type="NCBI Taxonomy" id="54007"/>
    <lineage>
        <taxon>Bacteria</taxon>
        <taxon>Bacillati</taxon>
        <taxon>Bacillota</taxon>
        <taxon>Tissierellia</taxon>
        <taxon>Tissierellales</taxon>
        <taxon>Peptoniphilaceae</taxon>
        <taxon>Anaerococcus</taxon>
    </lineage>
</organism>
<dbReference type="PROSITE" id="PS51099">
    <property type="entry name" value="PTS_EIIB_TYPE_2"/>
    <property type="match status" value="1"/>
</dbReference>
<sequence>MENTQVNTKKASGFQAKFQKFGGYLSRMVIPNIGAFIAFGLITAIFLDTGWHPNEKIIQLKDPLLQNLLPILIGYSGGELVYGKRGGVAGALATFGLIVGADVAMFLGAMIVGPLGGWIIKKFDQAIDGKVHAGFEMIVDNFSLGIIGGIFCILSFLFIEPIMEGITTGLSNGVLWVMDHKLLPLSAIFIEPARVLFLNNVIDHGILAPIGLEQVASQGFSPLFMIIPNPGIGLGILLAYWFFGKGEMKETVPGALIIHFLGGIHEIFFPYVLANPLLILADIAGGIAAIITMQITNYGPVYTPSPGSIISVFALTPKGKYLGAILTVGVSALVTFLVASIFVKKYYKNYVEEEVVVNSDGSTSSINVIENNGTINGPIRKIVVACDAGMGSSAMSASSLKKKLKEAGYNIEVVHSALQNIPNDADIVVTHKELTQLAMKAKPEKYHMSISSYINPPEFNDVVKVVKENNDVNKKYISEDESVNYEPSKNNNQATDSKKANVLPLENIIISDDIKTREEALRLINKHFVDGAYTTPRYLDGMIEKEKEFHTNMGNGLAIPHGAFEYKNEILKTGLVILVCKNGVKWNDENVKLIIGIAGKGDEHLDILAKLATEFDTEEKVNEFIALDDKEKMKNVLEDVEN</sequence>
<dbReference type="Pfam" id="PF02302">
    <property type="entry name" value="PTS_IIB"/>
    <property type="match status" value="1"/>
</dbReference>
<gene>
    <name evidence="21" type="ORF">CYJ34_01970</name>
</gene>
<dbReference type="PROSITE" id="PS00372">
    <property type="entry name" value="PTS_EIIA_TYPE_2_HIS"/>
    <property type="match status" value="1"/>
</dbReference>
<feature type="domain" description="PTS EIIA type-2" evidence="18">
    <location>
        <begin position="501"/>
        <end position="640"/>
    </location>
</feature>
<keyword evidence="6" id="KW-0597">Phosphoprotein</keyword>
<dbReference type="Gene3D" id="3.40.930.10">
    <property type="entry name" value="Mannitol-specific EII, Chain A"/>
    <property type="match status" value="1"/>
</dbReference>
<dbReference type="PANTHER" id="PTHR30181:SF2">
    <property type="entry name" value="PTS SYSTEM MANNITOL-SPECIFIC EIICBA COMPONENT"/>
    <property type="match status" value="1"/>
</dbReference>
<keyword evidence="10 17" id="KW-0812">Transmembrane</keyword>
<comment type="subcellular location">
    <subcellularLocation>
        <location evidence="2">Cell inner membrane</location>
        <topology evidence="2">Multi-pass membrane protein</topology>
    </subcellularLocation>
</comment>
<evidence type="ECO:0000256" key="17">
    <source>
        <dbReference type="SAM" id="Phobius"/>
    </source>
</evidence>
<dbReference type="InterPro" id="IPR036095">
    <property type="entry name" value="PTS_EIIB-like_sf"/>
</dbReference>
<keyword evidence="11" id="KW-0418">Kinase</keyword>
<dbReference type="GO" id="GO:0005886">
    <property type="term" value="C:plasma membrane"/>
    <property type="evidence" value="ECO:0007669"/>
    <property type="project" value="UniProtKB-SubCell"/>
</dbReference>
<dbReference type="PANTHER" id="PTHR30181">
    <property type="entry name" value="MANNITOL PERMEASE IIC COMPONENT"/>
    <property type="match status" value="1"/>
</dbReference>
<keyword evidence="8" id="KW-0808">Transferase</keyword>
<dbReference type="InterPro" id="IPR013011">
    <property type="entry name" value="PTS_EIIB_2"/>
</dbReference>
<evidence type="ECO:0000256" key="12">
    <source>
        <dbReference type="ARBA" id="ARBA00022989"/>
    </source>
</evidence>
<dbReference type="GO" id="GO:0090563">
    <property type="term" value="F:protein-phosphocysteine-sugar phosphotransferase activity"/>
    <property type="evidence" value="ECO:0007669"/>
    <property type="project" value="TreeGrafter"/>
</dbReference>
<evidence type="ECO:0000259" key="20">
    <source>
        <dbReference type="PROSITE" id="PS51104"/>
    </source>
</evidence>
<evidence type="ECO:0000256" key="16">
    <source>
        <dbReference type="ARBA" id="ARBA00030962"/>
    </source>
</evidence>
<evidence type="ECO:0000313" key="21">
    <source>
        <dbReference type="EMBL" id="PKZ17501.1"/>
    </source>
</evidence>
<reference evidence="21 22" key="1">
    <citation type="submission" date="2017-12" db="EMBL/GenBank/DDBJ databases">
        <title>Phylogenetic diversity of female urinary microbiome.</title>
        <authorList>
            <person name="Thomas-White K."/>
            <person name="Wolfe A.J."/>
        </authorList>
    </citation>
    <scope>NUCLEOTIDE SEQUENCE [LARGE SCALE GENOMIC DNA]</scope>
    <source>
        <strain evidence="21 22">UMB0119</strain>
    </source>
</reference>
<dbReference type="GO" id="GO:0016301">
    <property type="term" value="F:kinase activity"/>
    <property type="evidence" value="ECO:0007669"/>
    <property type="project" value="UniProtKB-KW"/>
</dbReference>
<dbReference type="GO" id="GO:0009401">
    <property type="term" value="P:phosphoenolpyruvate-dependent sugar phosphotransferase system"/>
    <property type="evidence" value="ECO:0007669"/>
    <property type="project" value="UniProtKB-KW"/>
</dbReference>
<evidence type="ECO:0000256" key="7">
    <source>
        <dbReference type="ARBA" id="ARBA00022597"/>
    </source>
</evidence>
<dbReference type="NCBIfam" id="NF011663">
    <property type="entry name" value="PRK15083.1"/>
    <property type="match status" value="1"/>
</dbReference>
<evidence type="ECO:0000256" key="10">
    <source>
        <dbReference type="ARBA" id="ARBA00022692"/>
    </source>
</evidence>
<keyword evidence="7" id="KW-0762">Sugar transport</keyword>
<dbReference type="InterPro" id="IPR003352">
    <property type="entry name" value="PTS_EIIC"/>
</dbReference>
<dbReference type="InterPro" id="IPR002178">
    <property type="entry name" value="PTS_EIIA_type-2_dom"/>
</dbReference>
<dbReference type="AlphaFoldDB" id="A0A2I1MBI8"/>
<evidence type="ECO:0000256" key="8">
    <source>
        <dbReference type="ARBA" id="ARBA00022679"/>
    </source>
</evidence>
<evidence type="ECO:0000256" key="2">
    <source>
        <dbReference type="ARBA" id="ARBA00004429"/>
    </source>
</evidence>
<evidence type="ECO:0000256" key="6">
    <source>
        <dbReference type="ARBA" id="ARBA00022553"/>
    </source>
</evidence>
<dbReference type="RefSeq" id="WP_101539661.1">
    <property type="nucleotide sequence ID" value="NZ_PKGS01000001.1"/>
</dbReference>
<comment type="function">
    <text evidence="1">The phosphoenolpyruvate-dependent sugar phosphotransferase system (sugar PTS), a major carbohydrate active transport system, catalyzes the phosphorylation of incoming sugar substrates concomitantly with their translocation across the cell membrane. The enzyme II CmtAB PTS system is involved in D-mannitol transport.</text>
</comment>
<dbReference type="GO" id="GO:0008982">
    <property type="term" value="F:protein-N(PI)-phosphohistidine-sugar phosphotransferase activity"/>
    <property type="evidence" value="ECO:0007669"/>
    <property type="project" value="InterPro"/>
</dbReference>
<evidence type="ECO:0000256" key="13">
    <source>
        <dbReference type="ARBA" id="ARBA00023136"/>
    </source>
</evidence>
<dbReference type="Proteomes" id="UP000234335">
    <property type="component" value="Unassembled WGS sequence"/>
</dbReference>
<evidence type="ECO:0000259" key="18">
    <source>
        <dbReference type="PROSITE" id="PS51094"/>
    </source>
</evidence>
<dbReference type="PROSITE" id="PS51104">
    <property type="entry name" value="PTS_EIIC_TYPE_2"/>
    <property type="match status" value="1"/>
</dbReference>
<evidence type="ECO:0000256" key="15">
    <source>
        <dbReference type="ARBA" id="ARBA00030956"/>
    </source>
</evidence>
<feature type="domain" description="PTS EIIC type-2" evidence="20">
    <location>
        <begin position="21"/>
        <end position="350"/>
    </location>
</feature>
<feature type="domain" description="PTS EIIB type-2" evidence="19">
    <location>
        <begin position="380"/>
        <end position="474"/>
    </location>
</feature>
<accession>A0A2I1MBI8</accession>
<feature type="transmembrane region" description="Helical" evidence="17">
    <location>
        <begin position="280"/>
        <end position="301"/>
    </location>
</feature>
<protein>
    <recommendedName>
        <fullName evidence="3">Mannitol-specific phosphotransferase enzyme IIA component</fullName>
    </recommendedName>
    <alternativeName>
        <fullName evidence="15">EIIA</fullName>
    </alternativeName>
    <alternativeName>
        <fullName evidence="16">EIII</fullName>
    </alternativeName>
    <alternativeName>
        <fullName evidence="14">PTS system mannitol-specific EIIA component</fullName>
    </alternativeName>
</protein>
<dbReference type="InterPro" id="IPR003501">
    <property type="entry name" value="PTS_EIIB_2/3"/>
</dbReference>
<evidence type="ECO:0000256" key="11">
    <source>
        <dbReference type="ARBA" id="ARBA00022777"/>
    </source>
</evidence>
<comment type="caution">
    <text evidence="21">The sequence shown here is derived from an EMBL/GenBank/DDBJ whole genome shotgun (WGS) entry which is preliminary data.</text>
</comment>
<feature type="transmembrane region" description="Helical" evidence="17">
    <location>
        <begin position="223"/>
        <end position="243"/>
    </location>
</feature>
<feature type="transmembrane region" description="Helical" evidence="17">
    <location>
        <begin position="92"/>
        <end position="120"/>
    </location>
</feature>
<evidence type="ECO:0000256" key="3">
    <source>
        <dbReference type="ARBA" id="ARBA00014783"/>
    </source>
</evidence>
<evidence type="ECO:0000259" key="19">
    <source>
        <dbReference type="PROSITE" id="PS51099"/>
    </source>
</evidence>